<sequence length="108" mass="12083">MLQILSELRKNKNWSQAETAELLGIAKSTYAGYESGYREPSLRALIQIADLFDVSIDVILARKNQTTILELATISKMDNIVLTVDGKPLTEEEITNLIAFTTVRRKLG</sequence>
<keyword evidence="1" id="KW-0238">DNA-binding</keyword>
<proteinExistence type="predicted"/>
<dbReference type="CDD" id="cd00093">
    <property type="entry name" value="HTH_XRE"/>
    <property type="match status" value="1"/>
</dbReference>
<dbReference type="InterPro" id="IPR010982">
    <property type="entry name" value="Lambda_DNA-bd_dom_sf"/>
</dbReference>
<evidence type="ECO:0000259" key="2">
    <source>
        <dbReference type="PROSITE" id="PS50943"/>
    </source>
</evidence>
<accession>A0A553SPQ1</accession>
<dbReference type="Pfam" id="PF01381">
    <property type="entry name" value="HTH_3"/>
    <property type="match status" value="1"/>
</dbReference>
<gene>
    <name evidence="3" type="ORF">CEQ21_26675</name>
</gene>
<dbReference type="SMART" id="SM00530">
    <property type="entry name" value="HTH_XRE"/>
    <property type="match status" value="1"/>
</dbReference>
<reference evidence="4" key="1">
    <citation type="submission" date="2018-10" db="EMBL/GenBank/DDBJ databases">
        <title>FDA dAtabase for Regulatory Grade micrObial Sequences (FDA-ARGOS): Supporting development and validation of Infectious Disease Dx tests.</title>
        <authorList>
            <person name="Minogue T."/>
            <person name="Wolcott M."/>
            <person name="Wasieloski L."/>
            <person name="Aguilar W."/>
            <person name="Moore D."/>
            <person name="Tallon L."/>
            <person name="Sadzewicz L."/>
            <person name="Sengamalay N."/>
            <person name="Ott S."/>
            <person name="Godinez A."/>
            <person name="Nagaraj S."/>
            <person name="Vavikolanu K."/>
            <person name="Vyas G."/>
            <person name="Nadendla S."/>
            <person name="George J."/>
            <person name="Sichtig H."/>
        </authorList>
    </citation>
    <scope>NUCLEOTIDE SEQUENCE [LARGE SCALE GENOMIC DNA]</scope>
    <source>
        <strain evidence="4">FDAARGOS_343</strain>
    </source>
</reference>
<dbReference type="Proteomes" id="UP000319837">
    <property type="component" value="Unassembled WGS sequence"/>
</dbReference>
<evidence type="ECO:0000313" key="3">
    <source>
        <dbReference type="EMBL" id="TRZ38947.1"/>
    </source>
</evidence>
<name>A0A553SPQ1_NIACI</name>
<dbReference type="PROSITE" id="PS50943">
    <property type="entry name" value="HTH_CROC1"/>
    <property type="match status" value="1"/>
</dbReference>
<organism evidence="3 4">
    <name type="scientific">Niallia circulans</name>
    <name type="common">Bacillus circulans</name>
    <dbReference type="NCBI Taxonomy" id="1397"/>
    <lineage>
        <taxon>Bacteria</taxon>
        <taxon>Bacillati</taxon>
        <taxon>Bacillota</taxon>
        <taxon>Bacilli</taxon>
        <taxon>Bacillales</taxon>
        <taxon>Bacillaceae</taxon>
        <taxon>Niallia</taxon>
    </lineage>
</organism>
<dbReference type="EMBL" id="RIBP01000004">
    <property type="protein sequence ID" value="TRZ38947.1"/>
    <property type="molecule type" value="Genomic_DNA"/>
</dbReference>
<feature type="domain" description="HTH cro/C1-type" evidence="2">
    <location>
        <begin position="5"/>
        <end position="59"/>
    </location>
</feature>
<evidence type="ECO:0000313" key="4">
    <source>
        <dbReference type="Proteomes" id="UP000319837"/>
    </source>
</evidence>
<dbReference type="AlphaFoldDB" id="A0A553SPQ1"/>
<protein>
    <submittedName>
        <fullName evidence="3">XRE family transcriptional regulator</fullName>
    </submittedName>
</protein>
<comment type="caution">
    <text evidence="3">The sequence shown here is derived from an EMBL/GenBank/DDBJ whole genome shotgun (WGS) entry which is preliminary data.</text>
</comment>
<dbReference type="Gene3D" id="1.10.260.40">
    <property type="entry name" value="lambda repressor-like DNA-binding domains"/>
    <property type="match status" value="1"/>
</dbReference>
<dbReference type="PANTHER" id="PTHR46558:SF14">
    <property type="entry name" value="HTH-TYPE TRANSCRIPTIONAL REGULATOR ANSR"/>
    <property type="match status" value="1"/>
</dbReference>
<dbReference type="InterPro" id="IPR001387">
    <property type="entry name" value="Cro/C1-type_HTH"/>
</dbReference>
<dbReference type="PANTHER" id="PTHR46558">
    <property type="entry name" value="TRACRIPTIONAL REGULATORY PROTEIN-RELATED-RELATED"/>
    <property type="match status" value="1"/>
</dbReference>
<dbReference type="GO" id="GO:0003677">
    <property type="term" value="F:DNA binding"/>
    <property type="evidence" value="ECO:0007669"/>
    <property type="project" value="UniProtKB-KW"/>
</dbReference>
<dbReference type="SUPFAM" id="SSF47413">
    <property type="entry name" value="lambda repressor-like DNA-binding domains"/>
    <property type="match status" value="1"/>
</dbReference>
<dbReference type="RefSeq" id="WP_185767143.1">
    <property type="nucleotide sequence ID" value="NZ_RIBP01000004.1"/>
</dbReference>
<evidence type="ECO:0000256" key="1">
    <source>
        <dbReference type="ARBA" id="ARBA00023125"/>
    </source>
</evidence>